<gene>
    <name evidence="2" type="ORF">DHEL01_v200548</name>
</gene>
<dbReference type="Proteomes" id="UP000094444">
    <property type="component" value="Unassembled WGS sequence"/>
</dbReference>
<evidence type="ECO:0000256" key="1">
    <source>
        <dbReference type="SAM" id="MobiDB-lite"/>
    </source>
</evidence>
<protein>
    <submittedName>
        <fullName evidence="2">Uncharacterized protein</fullName>
    </submittedName>
</protein>
<feature type="compositionally biased region" description="Low complexity" evidence="1">
    <location>
        <begin position="326"/>
        <end position="344"/>
    </location>
</feature>
<feature type="region of interest" description="Disordered" evidence="1">
    <location>
        <begin position="1"/>
        <end position="149"/>
    </location>
</feature>
<accession>A0A2P5IEZ6</accession>
<comment type="caution">
    <text evidence="2">The sequence shown here is derived from an EMBL/GenBank/DDBJ whole genome shotgun (WGS) entry which is preliminary data.</text>
</comment>
<feature type="compositionally biased region" description="Polar residues" evidence="1">
    <location>
        <begin position="18"/>
        <end position="34"/>
    </location>
</feature>
<name>A0A2P5IEZ6_DIAHE</name>
<proteinExistence type="predicted"/>
<feature type="compositionally biased region" description="Low complexity" evidence="1">
    <location>
        <begin position="118"/>
        <end position="146"/>
    </location>
</feature>
<feature type="compositionally biased region" description="Low complexity" evidence="1">
    <location>
        <begin position="361"/>
        <end position="375"/>
    </location>
</feature>
<evidence type="ECO:0000313" key="2">
    <source>
        <dbReference type="EMBL" id="POS81081.1"/>
    </source>
</evidence>
<dbReference type="OrthoDB" id="5235657at2759"/>
<keyword evidence="3" id="KW-1185">Reference proteome</keyword>
<evidence type="ECO:0000313" key="3">
    <source>
        <dbReference type="Proteomes" id="UP000094444"/>
    </source>
</evidence>
<dbReference type="InParanoid" id="A0A2P5IEZ6"/>
<feature type="region of interest" description="Disordered" evidence="1">
    <location>
        <begin position="241"/>
        <end position="405"/>
    </location>
</feature>
<reference evidence="2" key="1">
    <citation type="submission" date="2017-09" db="EMBL/GenBank/DDBJ databases">
        <title>Polyketide synthases of a Diaporthe helianthi virulent isolate.</title>
        <authorList>
            <person name="Baroncelli R."/>
        </authorList>
    </citation>
    <scope>NUCLEOTIDE SEQUENCE [LARGE SCALE GENOMIC DNA]</scope>
    <source>
        <strain evidence="2">7/96</strain>
    </source>
</reference>
<organism evidence="2 3">
    <name type="scientific">Diaporthe helianthi</name>
    <dbReference type="NCBI Taxonomy" id="158607"/>
    <lineage>
        <taxon>Eukaryota</taxon>
        <taxon>Fungi</taxon>
        <taxon>Dikarya</taxon>
        <taxon>Ascomycota</taxon>
        <taxon>Pezizomycotina</taxon>
        <taxon>Sordariomycetes</taxon>
        <taxon>Sordariomycetidae</taxon>
        <taxon>Diaporthales</taxon>
        <taxon>Diaporthaceae</taxon>
        <taxon>Diaporthe</taxon>
    </lineage>
</organism>
<dbReference type="AlphaFoldDB" id="A0A2P5IEZ6"/>
<feature type="compositionally biased region" description="Basic and acidic residues" evidence="1">
    <location>
        <begin position="395"/>
        <end position="405"/>
    </location>
</feature>
<feature type="compositionally biased region" description="Basic and acidic residues" evidence="1">
    <location>
        <begin position="1"/>
        <end position="17"/>
    </location>
</feature>
<dbReference type="EMBL" id="MAVT02000021">
    <property type="protein sequence ID" value="POS81081.1"/>
    <property type="molecule type" value="Genomic_DNA"/>
</dbReference>
<sequence>MSSQGDSREKSSPHEDNTQGGSYSVPEQQNSEADLSSDGAPTHQQGAANHPNRRFRVCETGSPHKGSGDGPYLSPERVSLVIRTQGFPGRESGMSLDGFPSRSVEDGGVSGLFGQRESVQVGNGASSVGSSSSSSPGPGSTESPASTIYNASVHMARAVPFRHFRQGRHGDRRSGEIRLASPAALDRLDDRIDDVERAWTDGPRGSARQTLQRQEQEVGMLTGGREMTHASINLLGQDHALRGVGQRGSPPPPRPHRTQSSPPHYTGRADEGYPPAGSHHSGTIQPPPASPTPSDSSIAETIFNVRPLTPRQSDRALLPSVRQQHATAATASGSSSRGLARGPSYPASHFGQQDREAVPAVLVPGGLLLSLGGSHPRPPPQLNGRQHGRGGSGGEEERKWRERRK</sequence>